<comment type="similarity">
    <text evidence="1">Belongs to the SPATA31 family.</text>
</comment>
<proteinExistence type="inferred from homology"/>
<evidence type="ECO:0000256" key="1">
    <source>
        <dbReference type="ARBA" id="ARBA00035009"/>
    </source>
</evidence>
<dbReference type="Proteomes" id="UP000694415">
    <property type="component" value="Unplaced"/>
</dbReference>
<reference evidence="3" key="1">
    <citation type="submission" date="2025-05" db="UniProtKB">
        <authorList>
            <consortium name="Ensembl"/>
        </authorList>
    </citation>
    <scope>IDENTIFICATION</scope>
</reference>
<dbReference type="PANTHER" id="PTHR21859">
    <property type="entry name" value="ACROSOME-SPECIFIC PROTEIN"/>
    <property type="match status" value="1"/>
</dbReference>
<keyword evidence="2" id="KW-0812">Transmembrane</keyword>
<dbReference type="PANTHER" id="PTHR21859:SF6">
    <property type="entry name" value="GENE MODEL 906, (NCBI)-RELATED"/>
    <property type="match status" value="1"/>
</dbReference>
<dbReference type="Ensembl" id="ENSMSIT00000004112.1">
    <property type="protein sequence ID" value="ENSMSIP00000003248.1"/>
    <property type="gene ID" value="ENSMSIG00000003032.1"/>
</dbReference>
<name>A0A8C6GB36_MUSSI</name>
<keyword evidence="2" id="KW-1133">Transmembrane helix</keyword>
<protein>
    <submittedName>
        <fullName evidence="3">Uncharacterized protein</fullName>
    </submittedName>
</protein>
<dbReference type="AlphaFoldDB" id="A0A8C6GB36"/>
<sequence length="129" mass="14417">MENFLALMNSISDTWMSPSCMDIAMDMGIAFVCGAGLFFLLLPFLKDCPVSPPPESESDISEVRRLLVHTQWSNILLFMNATPTFHRNTGVVTNCGIYIYTYILRCGIWGCFRMLTATDCVLPHVQAVA</sequence>
<keyword evidence="4" id="KW-1185">Reference proteome</keyword>
<evidence type="ECO:0000256" key="2">
    <source>
        <dbReference type="SAM" id="Phobius"/>
    </source>
</evidence>
<accession>A0A8C6GB36</accession>
<keyword evidence="2" id="KW-0472">Membrane</keyword>
<evidence type="ECO:0000313" key="4">
    <source>
        <dbReference type="Proteomes" id="UP000694415"/>
    </source>
</evidence>
<dbReference type="GeneTree" id="ENSGT00940000170831"/>
<organism evidence="3 4">
    <name type="scientific">Mus spicilegus</name>
    <name type="common">Mound-building mouse</name>
    <dbReference type="NCBI Taxonomy" id="10103"/>
    <lineage>
        <taxon>Eukaryota</taxon>
        <taxon>Metazoa</taxon>
        <taxon>Chordata</taxon>
        <taxon>Craniata</taxon>
        <taxon>Vertebrata</taxon>
        <taxon>Euteleostomi</taxon>
        <taxon>Mammalia</taxon>
        <taxon>Eutheria</taxon>
        <taxon>Euarchontoglires</taxon>
        <taxon>Glires</taxon>
        <taxon>Rodentia</taxon>
        <taxon>Myomorpha</taxon>
        <taxon>Muroidea</taxon>
        <taxon>Muridae</taxon>
        <taxon>Murinae</taxon>
        <taxon>Mus</taxon>
        <taxon>Mus</taxon>
    </lineage>
</organism>
<feature type="transmembrane region" description="Helical" evidence="2">
    <location>
        <begin position="23"/>
        <end position="45"/>
    </location>
</feature>
<evidence type="ECO:0000313" key="3">
    <source>
        <dbReference type="Ensembl" id="ENSMSIP00000003248.1"/>
    </source>
</evidence>
<dbReference type="Ensembl" id="ENSMSIT00000004326.1">
    <property type="protein sequence ID" value="ENSMSIP00000003427.1"/>
    <property type="gene ID" value="ENSMSIG00000003168.1"/>
</dbReference>